<protein>
    <recommendedName>
        <fullName evidence="3">Coiled coil protein</fullName>
    </recommendedName>
</protein>
<gene>
    <name evidence="1" type="ORF">LHA_2491</name>
</gene>
<dbReference type="HOGENOM" id="CLU_1914431_0_0_6"/>
<accession>A0A0A8UWM6</accession>
<reference evidence="2" key="1">
    <citation type="submission" date="2014-09" db="EMBL/GenBank/DDBJ databases">
        <authorList>
            <person name="Gomez-Valero L."/>
        </authorList>
    </citation>
    <scope>NUCLEOTIDE SEQUENCE [LARGE SCALE GENOMIC DNA]</scope>
    <source>
        <strain evidence="2">ATCC35250</strain>
    </source>
</reference>
<evidence type="ECO:0008006" key="3">
    <source>
        <dbReference type="Google" id="ProtNLM"/>
    </source>
</evidence>
<dbReference type="AlphaFoldDB" id="A0A0A8UWM6"/>
<name>A0A0A8UWM6_LEGHA</name>
<keyword evidence="2" id="KW-1185">Reference proteome</keyword>
<proteinExistence type="predicted"/>
<dbReference type="Proteomes" id="UP000032803">
    <property type="component" value="Chromosome I"/>
</dbReference>
<evidence type="ECO:0000313" key="1">
    <source>
        <dbReference type="EMBL" id="CEK11502.1"/>
    </source>
</evidence>
<dbReference type="PATRIC" id="fig|449.7.peg.1124"/>
<sequence>MGDLKFFKDFKQKLESLENRVVAAEDLIQVRQIRAKLAIDLEKYKQSITNCFDSLWDKRNTYNQLLAESINSQPLEPNQYKQKANQLKQLDCDIKALTEFINQVNPEVTIANYEERLNSISERISALNNQRP</sequence>
<dbReference type="STRING" id="449.LHA_2491"/>
<dbReference type="RefSeq" id="WP_045106692.1">
    <property type="nucleotide sequence ID" value="NZ_LN681225.1"/>
</dbReference>
<dbReference type="EMBL" id="LN681225">
    <property type="protein sequence ID" value="CEK11502.1"/>
    <property type="molecule type" value="Genomic_DNA"/>
</dbReference>
<evidence type="ECO:0000313" key="2">
    <source>
        <dbReference type="Proteomes" id="UP000032803"/>
    </source>
</evidence>
<dbReference type="OrthoDB" id="5637843at2"/>
<organism evidence="1 2">
    <name type="scientific">Legionella hackeliae</name>
    <dbReference type="NCBI Taxonomy" id="449"/>
    <lineage>
        <taxon>Bacteria</taxon>
        <taxon>Pseudomonadati</taxon>
        <taxon>Pseudomonadota</taxon>
        <taxon>Gammaproteobacteria</taxon>
        <taxon>Legionellales</taxon>
        <taxon>Legionellaceae</taxon>
        <taxon>Legionella</taxon>
    </lineage>
</organism>
<dbReference type="KEGG" id="lha:LHA_2491"/>